<evidence type="ECO:0000313" key="2">
    <source>
        <dbReference type="EMBL" id="EED18999.1"/>
    </source>
</evidence>
<dbReference type="PhylomeDB" id="B8MCU7"/>
<name>B8MCU7_TALSN</name>
<dbReference type="Proteomes" id="UP000001745">
    <property type="component" value="Unassembled WGS sequence"/>
</dbReference>
<dbReference type="InParanoid" id="B8MCU7"/>
<evidence type="ECO:0000256" key="1">
    <source>
        <dbReference type="SAM" id="MobiDB-lite"/>
    </source>
</evidence>
<sequence length="191" mass="20603">MACTTTVGARPRRGPRQQESRPAGKAGCSRGDTAYTGERPHSQDQRTQSDYTTRRTNVVYSKSVNYPYGSVSPEATCRLYKEVEGTVGACQLWMASLLDNQSTNKDGIAAARGIMTGLEFNLCKSHGTGPMGLSMGVHGRPMGLKPVSMGGRYPAVHGQDFHGTVHGTANSANIDESAVYIIYAKLVRIFK</sequence>
<proteinExistence type="predicted"/>
<reference evidence="3" key="1">
    <citation type="journal article" date="2015" name="Genome Announc.">
        <title>Genome sequence of the AIDS-associated pathogen Penicillium marneffei (ATCC18224) and its near taxonomic relative Talaromyces stipitatus (ATCC10500).</title>
        <authorList>
            <person name="Nierman W.C."/>
            <person name="Fedorova-Abrams N.D."/>
            <person name="Andrianopoulos A."/>
        </authorList>
    </citation>
    <scope>NUCLEOTIDE SEQUENCE [LARGE SCALE GENOMIC DNA]</scope>
    <source>
        <strain evidence="3">ATCC 10500 / CBS 375.48 / QM 6759 / NRRL 1006</strain>
    </source>
</reference>
<dbReference type="VEuPathDB" id="FungiDB:TSTA_127070"/>
<dbReference type="RefSeq" id="XP_002482991.1">
    <property type="nucleotide sequence ID" value="XM_002482946.1"/>
</dbReference>
<gene>
    <name evidence="2" type="ORF">TSTA_127070</name>
</gene>
<keyword evidence="3" id="KW-1185">Reference proteome</keyword>
<evidence type="ECO:0000313" key="3">
    <source>
        <dbReference type="Proteomes" id="UP000001745"/>
    </source>
</evidence>
<dbReference type="EMBL" id="EQ962655">
    <property type="protein sequence ID" value="EED18999.1"/>
    <property type="molecule type" value="Genomic_DNA"/>
</dbReference>
<accession>B8MCU7</accession>
<dbReference type="HOGENOM" id="CLU_1422298_0_0_1"/>
<protein>
    <submittedName>
        <fullName evidence="2">Uncharacterized protein</fullName>
    </submittedName>
</protein>
<feature type="region of interest" description="Disordered" evidence="1">
    <location>
        <begin position="1"/>
        <end position="52"/>
    </location>
</feature>
<dbReference type="AlphaFoldDB" id="B8MCU7"/>
<dbReference type="GeneID" id="8099134"/>
<organism evidence="2 3">
    <name type="scientific">Talaromyces stipitatus (strain ATCC 10500 / CBS 375.48 / QM 6759 / NRRL 1006)</name>
    <name type="common">Penicillium stipitatum</name>
    <dbReference type="NCBI Taxonomy" id="441959"/>
    <lineage>
        <taxon>Eukaryota</taxon>
        <taxon>Fungi</taxon>
        <taxon>Dikarya</taxon>
        <taxon>Ascomycota</taxon>
        <taxon>Pezizomycotina</taxon>
        <taxon>Eurotiomycetes</taxon>
        <taxon>Eurotiomycetidae</taxon>
        <taxon>Eurotiales</taxon>
        <taxon>Trichocomaceae</taxon>
        <taxon>Talaromyces</taxon>
        <taxon>Talaromyces sect. Talaromyces</taxon>
    </lineage>
</organism>